<evidence type="ECO:0000313" key="3">
    <source>
        <dbReference type="EMBL" id="GAT63164.1"/>
    </source>
</evidence>
<dbReference type="EMBL" id="BDCR01000003">
    <property type="protein sequence ID" value="GAT63164.1"/>
    <property type="molecule type" value="Genomic_DNA"/>
</dbReference>
<dbReference type="PANTHER" id="PTHR30570">
    <property type="entry name" value="PERIPLASMIC PHOSPHATE BINDING COMPONENT OF PHOSPHATE ABC TRANSPORTER"/>
    <property type="match status" value="1"/>
</dbReference>
<reference evidence="4" key="1">
    <citation type="submission" date="2016-04" db="EMBL/GenBank/DDBJ databases">
        <title>Draft genome sequence of Paludibacter jiangxiensis strain NM7.</title>
        <authorList>
            <person name="Qiu Y."/>
            <person name="Matsuura N."/>
            <person name="Ohashi A."/>
            <person name="Tourlousse M.D."/>
            <person name="Sekiguchi Y."/>
        </authorList>
    </citation>
    <scope>NUCLEOTIDE SEQUENCE [LARGE SCALE GENOMIC DNA]</scope>
    <source>
        <strain evidence="4">NM7</strain>
    </source>
</reference>
<dbReference type="InterPro" id="IPR024370">
    <property type="entry name" value="PBP_domain"/>
</dbReference>
<sequence>MKRNAIRPFIIVLFSTALFGIVMLSCGQRNTNKSLDTPTSGKIKVGIDDSYKLMMEAQFDLFTNFYKNASFDTIYDAETNIVNLFLKDSIQTMVIGKQLSKKQIADLRANLIVPTTTLIAHDAIAFIVNKNNKTNKFLYDQIRDIFLGKIKSWNQIDSKSGLGNIKMVFDKNGSANVRYFMEKFKIKEFPSTFSASTSNNQVINAVEKDKGTIGIISVNWISDPQDSISHNFLQRTQVAGITAFEGSTDADTYYKPFQAYILDQSYPFVRDVYFINRQTYNGLGIGLASFIAGEKGQTVILRSGMVPASAPIRVIELKK</sequence>
<reference evidence="4" key="2">
    <citation type="journal article" date="2017" name="Genome Announc.">
        <title>Draft genome sequence of Paludibacter jiangxiensis NM7(T), a propionate-producing fermentative bacterium.</title>
        <authorList>
            <person name="Qiu Y.-L."/>
            <person name="Tourlousse D.M."/>
            <person name="Matsuura N."/>
            <person name="Ohashi A."/>
            <person name="Sekiguchi Y."/>
        </authorList>
    </citation>
    <scope>NUCLEOTIDE SEQUENCE [LARGE SCALE GENOMIC DNA]</scope>
    <source>
        <strain evidence="4">NM7</strain>
    </source>
</reference>
<dbReference type="InterPro" id="IPR050811">
    <property type="entry name" value="Phosphate_ABC_transporter"/>
</dbReference>
<evidence type="ECO:0000313" key="4">
    <source>
        <dbReference type="Proteomes" id="UP000076586"/>
    </source>
</evidence>
<dbReference type="RefSeq" id="WP_068704094.1">
    <property type="nucleotide sequence ID" value="NZ_BDCR01000003.1"/>
</dbReference>
<dbReference type="AlphaFoldDB" id="A0A161L844"/>
<accession>A0A161L844</accession>
<keyword evidence="1" id="KW-0732">Signal</keyword>
<proteinExistence type="predicted"/>
<dbReference type="STRING" id="681398.PJIAN_3479"/>
<dbReference type="Pfam" id="PF12849">
    <property type="entry name" value="PBP_like_2"/>
    <property type="match status" value="1"/>
</dbReference>
<gene>
    <name evidence="3" type="ORF">PJIAN_3479</name>
</gene>
<dbReference type="Gene3D" id="3.40.190.10">
    <property type="entry name" value="Periplasmic binding protein-like II"/>
    <property type="match status" value="2"/>
</dbReference>
<dbReference type="OrthoDB" id="1450880at2"/>
<evidence type="ECO:0000259" key="2">
    <source>
        <dbReference type="Pfam" id="PF12849"/>
    </source>
</evidence>
<name>A0A161L844_9BACT</name>
<evidence type="ECO:0000256" key="1">
    <source>
        <dbReference type="ARBA" id="ARBA00022729"/>
    </source>
</evidence>
<dbReference type="PANTHER" id="PTHR30570:SF1">
    <property type="entry name" value="PHOSPHATE-BINDING PROTEIN PSTS"/>
    <property type="match status" value="1"/>
</dbReference>
<feature type="domain" description="PBP" evidence="2">
    <location>
        <begin position="36"/>
        <end position="293"/>
    </location>
</feature>
<protein>
    <submittedName>
        <fullName evidence="3">Phosphate transport system substrate-binding protein</fullName>
    </submittedName>
</protein>
<dbReference type="SUPFAM" id="SSF53850">
    <property type="entry name" value="Periplasmic binding protein-like II"/>
    <property type="match status" value="1"/>
</dbReference>
<dbReference type="PROSITE" id="PS51257">
    <property type="entry name" value="PROKAR_LIPOPROTEIN"/>
    <property type="match status" value="1"/>
</dbReference>
<comment type="caution">
    <text evidence="3">The sequence shown here is derived from an EMBL/GenBank/DDBJ whole genome shotgun (WGS) entry which is preliminary data.</text>
</comment>
<organism evidence="3 4">
    <name type="scientific">Paludibacter jiangxiensis</name>
    <dbReference type="NCBI Taxonomy" id="681398"/>
    <lineage>
        <taxon>Bacteria</taxon>
        <taxon>Pseudomonadati</taxon>
        <taxon>Bacteroidota</taxon>
        <taxon>Bacteroidia</taxon>
        <taxon>Bacteroidales</taxon>
        <taxon>Paludibacteraceae</taxon>
        <taxon>Paludibacter</taxon>
    </lineage>
</organism>
<keyword evidence="4" id="KW-1185">Reference proteome</keyword>
<dbReference type="Proteomes" id="UP000076586">
    <property type="component" value="Unassembled WGS sequence"/>
</dbReference>